<accession>A0A1J1J2C9</accession>
<reference evidence="1 2" key="1">
    <citation type="submission" date="2015-04" db="EMBL/GenBank/DDBJ databases">
        <authorList>
            <person name="Syromyatnikov M.Y."/>
            <person name="Popov V.N."/>
        </authorList>
    </citation>
    <scope>NUCLEOTIDE SEQUENCE [LARGE SCALE GENOMIC DNA]</scope>
</reference>
<keyword evidence="2" id="KW-1185">Reference proteome</keyword>
<protein>
    <submittedName>
        <fullName evidence="1">CLUMA_CG019802, isoform A</fullName>
    </submittedName>
</protein>
<sequence>MISYKISTFHFVHPKLVENAKHCFHYFQSGFKLEQQKKFSELNLKGTHADHDVVDEVIDGYAQR</sequence>
<name>A0A1J1J2C9_9DIPT</name>
<evidence type="ECO:0000313" key="1">
    <source>
        <dbReference type="EMBL" id="CRL06543.1"/>
    </source>
</evidence>
<evidence type="ECO:0000313" key="2">
    <source>
        <dbReference type="Proteomes" id="UP000183832"/>
    </source>
</evidence>
<dbReference type="AlphaFoldDB" id="A0A1J1J2C9"/>
<dbReference type="Proteomes" id="UP000183832">
    <property type="component" value="Unassembled WGS sequence"/>
</dbReference>
<organism evidence="1 2">
    <name type="scientific">Clunio marinus</name>
    <dbReference type="NCBI Taxonomy" id="568069"/>
    <lineage>
        <taxon>Eukaryota</taxon>
        <taxon>Metazoa</taxon>
        <taxon>Ecdysozoa</taxon>
        <taxon>Arthropoda</taxon>
        <taxon>Hexapoda</taxon>
        <taxon>Insecta</taxon>
        <taxon>Pterygota</taxon>
        <taxon>Neoptera</taxon>
        <taxon>Endopterygota</taxon>
        <taxon>Diptera</taxon>
        <taxon>Nematocera</taxon>
        <taxon>Chironomoidea</taxon>
        <taxon>Chironomidae</taxon>
        <taxon>Clunio</taxon>
    </lineage>
</organism>
<dbReference type="EMBL" id="CVRI01000067">
    <property type="protein sequence ID" value="CRL06543.1"/>
    <property type="molecule type" value="Genomic_DNA"/>
</dbReference>
<gene>
    <name evidence="1" type="ORF">CLUMA_CG019802</name>
</gene>
<proteinExistence type="predicted"/>